<dbReference type="InParanoid" id="A0A2R5GIV4"/>
<comment type="caution">
    <text evidence="2">The sequence shown here is derived from an EMBL/GenBank/DDBJ whole genome shotgun (WGS) entry which is preliminary data.</text>
</comment>
<keyword evidence="3" id="KW-1185">Reference proteome</keyword>
<protein>
    <submittedName>
        <fullName evidence="2">Uncharacterized protein</fullName>
    </submittedName>
</protein>
<evidence type="ECO:0000313" key="3">
    <source>
        <dbReference type="Proteomes" id="UP000241890"/>
    </source>
</evidence>
<evidence type="ECO:0000256" key="1">
    <source>
        <dbReference type="SAM" id="MobiDB-lite"/>
    </source>
</evidence>
<name>A0A2R5GIV4_9STRA</name>
<accession>A0A2R5GIV4</accession>
<organism evidence="2 3">
    <name type="scientific">Hondaea fermentalgiana</name>
    <dbReference type="NCBI Taxonomy" id="2315210"/>
    <lineage>
        <taxon>Eukaryota</taxon>
        <taxon>Sar</taxon>
        <taxon>Stramenopiles</taxon>
        <taxon>Bigyra</taxon>
        <taxon>Labyrinthulomycetes</taxon>
        <taxon>Thraustochytrida</taxon>
        <taxon>Thraustochytriidae</taxon>
        <taxon>Hondaea</taxon>
    </lineage>
</organism>
<dbReference type="AlphaFoldDB" id="A0A2R5GIV4"/>
<proteinExistence type="predicted"/>
<gene>
    <name evidence="2" type="ORF">FCC1311_070422</name>
</gene>
<sequence>MLKHKEGDVVLVDLEGNTSISAVGAEAIFGAALISRPQKLKLSKCGLCDRTLDAIMTQIEKKGHSWNREDFAKEHNSATWGFISVQENAHERRVVVDLSENDFSAGKLIEFAKTTRCLETICEIIVSPMENVTLESPLLALHASQKDTPSITALLREKSPSGDIEWAEPMSSKVPDLVKEPWAVSLSTDLKNEISPCNKASAHPNSLHVRMIECVDSVPQLANMVFEIADRLETSDVILLFRECDRSLLTEHVVETQRCYSAEELPCKHGELQLCALHAKRHLHSTRALAKIEPPTPRSHGGGNLSPSPPATPRSNYPETPHLKHQTPDLPITNEEQQDLKKEIKDFLNGLHNAMELKDEDMKADCPLKGHSKRRGAARIVACRAILELSLRRVVD</sequence>
<reference evidence="2 3" key="1">
    <citation type="submission" date="2017-12" db="EMBL/GenBank/DDBJ databases">
        <title>Sequencing, de novo assembly and annotation of complete genome of a new Thraustochytrid species, strain FCC1311.</title>
        <authorList>
            <person name="Sedici K."/>
            <person name="Godart F."/>
            <person name="Aiese Cigliano R."/>
            <person name="Sanseverino W."/>
            <person name="Barakat M."/>
            <person name="Ortet P."/>
            <person name="Marechal E."/>
            <person name="Cagnac O."/>
            <person name="Amato A."/>
        </authorList>
    </citation>
    <scope>NUCLEOTIDE SEQUENCE [LARGE SCALE GENOMIC DNA]</scope>
</reference>
<dbReference type="Proteomes" id="UP000241890">
    <property type="component" value="Unassembled WGS sequence"/>
</dbReference>
<feature type="region of interest" description="Disordered" evidence="1">
    <location>
        <begin position="292"/>
        <end position="331"/>
    </location>
</feature>
<dbReference type="EMBL" id="BEYU01000084">
    <property type="protein sequence ID" value="GBG30822.1"/>
    <property type="molecule type" value="Genomic_DNA"/>
</dbReference>
<evidence type="ECO:0000313" key="2">
    <source>
        <dbReference type="EMBL" id="GBG30822.1"/>
    </source>
</evidence>